<reference evidence="2 3" key="1">
    <citation type="submission" date="2016-11" db="EMBL/GenBank/DDBJ databases">
        <title>The macronuclear genome of Stentor coeruleus: a giant cell with tiny introns.</title>
        <authorList>
            <person name="Slabodnick M."/>
            <person name="Ruby J.G."/>
            <person name="Reiff S.B."/>
            <person name="Swart E.C."/>
            <person name="Gosai S."/>
            <person name="Prabakaran S."/>
            <person name="Witkowska E."/>
            <person name="Larue G.E."/>
            <person name="Fisher S."/>
            <person name="Freeman R.M."/>
            <person name="Gunawardena J."/>
            <person name="Chu W."/>
            <person name="Stover N.A."/>
            <person name="Gregory B.D."/>
            <person name="Nowacki M."/>
            <person name="Derisi J."/>
            <person name="Roy S.W."/>
            <person name="Marshall W.F."/>
            <person name="Sood P."/>
        </authorList>
    </citation>
    <scope>NUCLEOTIDE SEQUENCE [LARGE SCALE GENOMIC DNA]</scope>
    <source>
        <strain evidence="2">WM001</strain>
    </source>
</reference>
<feature type="compositionally biased region" description="Basic and acidic residues" evidence="1">
    <location>
        <begin position="51"/>
        <end position="65"/>
    </location>
</feature>
<evidence type="ECO:0000313" key="2">
    <source>
        <dbReference type="EMBL" id="OMJ77799.1"/>
    </source>
</evidence>
<comment type="caution">
    <text evidence="2">The sequence shown here is derived from an EMBL/GenBank/DDBJ whole genome shotgun (WGS) entry which is preliminary data.</text>
</comment>
<evidence type="ECO:0000256" key="1">
    <source>
        <dbReference type="SAM" id="MobiDB-lite"/>
    </source>
</evidence>
<sequence>MRETWFGNGNKAFPWDETGLFTFTPKHNVKKDILEEKYSGQWRGMLLVSTTERKSKSPIDRERHGSSSGRTMEPSLQEIPTKLSAKKIIRQEIKKINERSGPHGNYEINGTRQQKNSTSLINPLVTENIGSAYKAIRVTTPDKNNRTGSAKRRFPESETHRLGNLDAEKPKTPIAQRVKPDFVSQISYLPGTVRADAPRTPPPRRDTYLAKQMNQTESAQIKPGKQRTDYGHEQWRSSLDIIMNVVKNKNNV</sequence>
<dbReference type="EMBL" id="MPUH01000556">
    <property type="protein sequence ID" value="OMJ77799.1"/>
    <property type="molecule type" value="Genomic_DNA"/>
</dbReference>
<accession>A0A1R2BLU5</accession>
<name>A0A1R2BLU5_9CILI</name>
<dbReference type="Proteomes" id="UP000187209">
    <property type="component" value="Unassembled WGS sequence"/>
</dbReference>
<organism evidence="2 3">
    <name type="scientific">Stentor coeruleus</name>
    <dbReference type="NCBI Taxonomy" id="5963"/>
    <lineage>
        <taxon>Eukaryota</taxon>
        <taxon>Sar</taxon>
        <taxon>Alveolata</taxon>
        <taxon>Ciliophora</taxon>
        <taxon>Postciliodesmatophora</taxon>
        <taxon>Heterotrichea</taxon>
        <taxon>Heterotrichida</taxon>
        <taxon>Stentoridae</taxon>
        <taxon>Stentor</taxon>
    </lineage>
</organism>
<gene>
    <name evidence="2" type="ORF">SteCoe_22549</name>
</gene>
<feature type="region of interest" description="Disordered" evidence="1">
    <location>
        <begin position="141"/>
        <end position="160"/>
    </location>
</feature>
<dbReference type="AlphaFoldDB" id="A0A1R2BLU5"/>
<evidence type="ECO:0000313" key="3">
    <source>
        <dbReference type="Proteomes" id="UP000187209"/>
    </source>
</evidence>
<feature type="region of interest" description="Disordered" evidence="1">
    <location>
        <begin position="51"/>
        <end position="74"/>
    </location>
</feature>
<proteinExistence type="predicted"/>
<protein>
    <submittedName>
        <fullName evidence="2">Uncharacterized protein</fullName>
    </submittedName>
</protein>
<keyword evidence="3" id="KW-1185">Reference proteome</keyword>